<evidence type="ECO:0000256" key="1">
    <source>
        <dbReference type="ARBA" id="ARBA00004141"/>
    </source>
</evidence>
<dbReference type="Pfam" id="PF00023">
    <property type="entry name" value="Ank"/>
    <property type="match status" value="1"/>
</dbReference>
<feature type="transmembrane region" description="Helical" evidence="8">
    <location>
        <begin position="485"/>
        <end position="508"/>
    </location>
</feature>
<evidence type="ECO:0000256" key="4">
    <source>
        <dbReference type="ARBA" id="ARBA00022989"/>
    </source>
</evidence>
<feature type="transmembrane region" description="Helical" evidence="8">
    <location>
        <begin position="361"/>
        <end position="380"/>
    </location>
</feature>
<name>A0A0K2VH50_LEPSM</name>
<dbReference type="InterPro" id="IPR001594">
    <property type="entry name" value="Palmitoyltrfase_DHHC"/>
</dbReference>
<evidence type="ECO:0000256" key="8">
    <source>
        <dbReference type="RuleBase" id="RU079119"/>
    </source>
</evidence>
<keyword evidence="3" id="KW-0677">Repeat</keyword>
<dbReference type="PANTHER" id="PTHR24161">
    <property type="entry name" value="ANK_REP_REGION DOMAIN-CONTAINING PROTEIN-RELATED"/>
    <property type="match status" value="1"/>
</dbReference>
<keyword evidence="2 8" id="KW-0812">Transmembrane</keyword>
<dbReference type="SUPFAM" id="SSF48403">
    <property type="entry name" value="Ankyrin repeat"/>
    <property type="match status" value="1"/>
</dbReference>
<dbReference type="PANTHER" id="PTHR24161:SF85">
    <property type="entry name" value="PALMITOYLTRANSFERASE HIP14"/>
    <property type="match status" value="1"/>
</dbReference>
<dbReference type="PROSITE" id="PS50297">
    <property type="entry name" value="ANK_REP_REGION"/>
    <property type="match status" value="3"/>
</dbReference>
<dbReference type="OrthoDB" id="6781668at2759"/>
<feature type="transmembrane region" description="Helical" evidence="8">
    <location>
        <begin position="299"/>
        <end position="319"/>
    </location>
</feature>
<evidence type="ECO:0000259" key="10">
    <source>
        <dbReference type="Pfam" id="PF01529"/>
    </source>
</evidence>
<dbReference type="PROSITE" id="PS50088">
    <property type="entry name" value="ANK_REPEAT"/>
    <property type="match status" value="4"/>
</dbReference>
<sequence length="632" mass="72304">MEDLLLLNSCGQDPSSFCVAQEKSRSEGEEEEGEEDLSQEAQKRDPSIVFDIVTATQYGVFERVKDLIENEGVEANLRDSDNVTLLHWASINDRREIVNYLLDRGAEIDAIGGDLRSTPLHWASRQGHLKIIVILVKRGARSDILDGEGAMALHLAAQLGHMSIVAYLLSKGDSVDAKDSHGMTPLMWSVYRSYGVDPTRLLLTLGSELSIRDDVHGNTPLHWAILAKNDMAVNLIISKTTDIHYILRLRNKENETPSDMYRSSFKSSGKTEFLSSCVANKLIPLSHHSAAMSANCKKLGTVYVATGPFIIYGIIGWIFQSSFDYIIKLMLFLALYGYFWLGRRVTIGHQNEDQLVTLWPISIYVGMKMWVHFTWFYYIFPFLNPMTSVAFLFMSLFLCYNFYKSWKCDPGYIQSSASEKFDTIQFIAESSDSRGFDHRVFCSTCLVRRPIRSKHCSICDRCVAKFDHHCHWVGNCIGLKNHKHFILYLLTLTTMVVFTLYGVISFYFGSCGDTRDEGLSLVNFVKNFIRCNSWVFFLSLNMIFHLFWVSILTLCQLYQIGLLSMTTNERVNAARYKHFGKEAAKGKFESPFNKGILRNFKDFFCQSPRSKDWFNIYSLDERNEDQRPLLSV</sequence>
<comment type="catalytic activity">
    <reaction evidence="8">
        <text>L-cysteinyl-[protein] + hexadecanoyl-CoA = S-hexadecanoyl-L-cysteinyl-[protein] + CoA</text>
        <dbReference type="Rhea" id="RHEA:36683"/>
        <dbReference type="Rhea" id="RHEA-COMP:10131"/>
        <dbReference type="Rhea" id="RHEA-COMP:11032"/>
        <dbReference type="ChEBI" id="CHEBI:29950"/>
        <dbReference type="ChEBI" id="CHEBI:57287"/>
        <dbReference type="ChEBI" id="CHEBI:57379"/>
        <dbReference type="ChEBI" id="CHEBI:74151"/>
        <dbReference type="EC" id="2.3.1.225"/>
    </reaction>
</comment>
<evidence type="ECO:0000256" key="2">
    <source>
        <dbReference type="ARBA" id="ARBA00022692"/>
    </source>
</evidence>
<keyword evidence="4 8" id="KW-1133">Transmembrane helix</keyword>
<dbReference type="SMART" id="SM00248">
    <property type="entry name" value="ANK"/>
    <property type="match status" value="5"/>
</dbReference>
<dbReference type="Pfam" id="PF12796">
    <property type="entry name" value="Ank_2"/>
    <property type="match status" value="1"/>
</dbReference>
<evidence type="ECO:0000313" key="11">
    <source>
        <dbReference type="EMBL" id="CDW49773.1"/>
    </source>
</evidence>
<feature type="transmembrane region" description="Helical" evidence="8">
    <location>
        <begin position="325"/>
        <end position="341"/>
    </location>
</feature>
<proteinExistence type="inferred from homology"/>
<feature type="repeat" description="ANK" evidence="7">
    <location>
        <begin position="216"/>
        <end position="248"/>
    </location>
</feature>
<accession>A0A0K2VH50</accession>
<keyword evidence="6 8" id="KW-0472">Membrane</keyword>
<evidence type="ECO:0000256" key="9">
    <source>
        <dbReference type="SAM" id="MobiDB-lite"/>
    </source>
</evidence>
<feature type="repeat" description="ANK" evidence="7">
    <location>
        <begin position="115"/>
        <end position="147"/>
    </location>
</feature>
<evidence type="ECO:0000256" key="3">
    <source>
        <dbReference type="ARBA" id="ARBA00022737"/>
    </source>
</evidence>
<comment type="domain">
    <text evidence="8">The DHHC domain is required for palmitoyltransferase activity.</text>
</comment>
<feature type="region of interest" description="Disordered" evidence="9">
    <location>
        <begin position="1"/>
        <end position="42"/>
    </location>
</feature>
<feature type="transmembrane region" description="Helical" evidence="8">
    <location>
        <begin position="386"/>
        <end position="403"/>
    </location>
</feature>
<feature type="transmembrane region" description="Helical" evidence="8">
    <location>
        <begin position="534"/>
        <end position="555"/>
    </location>
</feature>
<keyword evidence="8" id="KW-0808">Transferase</keyword>
<feature type="repeat" description="ANK" evidence="7">
    <location>
        <begin position="81"/>
        <end position="113"/>
    </location>
</feature>
<dbReference type="InterPro" id="IPR036770">
    <property type="entry name" value="Ankyrin_rpt-contain_sf"/>
</dbReference>
<dbReference type="InterPro" id="IPR002110">
    <property type="entry name" value="Ankyrin_rpt"/>
</dbReference>
<keyword evidence="8" id="KW-0012">Acyltransferase</keyword>
<dbReference type="Pfam" id="PF01529">
    <property type="entry name" value="DHHC"/>
    <property type="match status" value="1"/>
</dbReference>
<feature type="repeat" description="ANK" evidence="7">
    <location>
        <begin position="148"/>
        <end position="180"/>
    </location>
</feature>
<comment type="subcellular location">
    <subcellularLocation>
        <location evidence="1">Membrane</location>
        <topology evidence="1">Multi-pass membrane protein</topology>
    </subcellularLocation>
</comment>
<feature type="compositionally biased region" description="Acidic residues" evidence="9">
    <location>
        <begin position="28"/>
        <end position="38"/>
    </location>
</feature>
<dbReference type="Pfam" id="PF13606">
    <property type="entry name" value="Ank_3"/>
    <property type="match status" value="1"/>
</dbReference>
<comment type="similarity">
    <text evidence="8">Belongs to the DHHC palmitoyltransferase family.</text>
</comment>
<dbReference type="GO" id="GO:0019706">
    <property type="term" value="F:protein-cysteine S-palmitoyltransferase activity"/>
    <property type="evidence" value="ECO:0007669"/>
    <property type="project" value="UniProtKB-EC"/>
</dbReference>
<dbReference type="Gene3D" id="1.25.40.20">
    <property type="entry name" value="Ankyrin repeat-containing domain"/>
    <property type="match status" value="1"/>
</dbReference>
<evidence type="ECO:0000256" key="6">
    <source>
        <dbReference type="ARBA" id="ARBA00023136"/>
    </source>
</evidence>
<dbReference type="EMBL" id="HACA01032412">
    <property type="protein sequence ID" value="CDW49773.1"/>
    <property type="molecule type" value="Transcribed_RNA"/>
</dbReference>
<evidence type="ECO:0000256" key="7">
    <source>
        <dbReference type="PROSITE-ProRule" id="PRU00023"/>
    </source>
</evidence>
<protein>
    <recommendedName>
        <fullName evidence="8">Palmitoyltransferase</fullName>
        <ecNumber evidence="8">2.3.1.225</ecNumber>
    </recommendedName>
</protein>
<keyword evidence="5 7" id="KW-0040">ANK repeat</keyword>
<dbReference type="PROSITE" id="PS50216">
    <property type="entry name" value="DHHC"/>
    <property type="match status" value="1"/>
</dbReference>
<feature type="domain" description="Palmitoyltransferase DHHC" evidence="10">
    <location>
        <begin position="437"/>
        <end position="572"/>
    </location>
</feature>
<organism evidence="11">
    <name type="scientific">Lepeophtheirus salmonis</name>
    <name type="common">Salmon louse</name>
    <name type="synonym">Caligus salmonis</name>
    <dbReference type="NCBI Taxonomy" id="72036"/>
    <lineage>
        <taxon>Eukaryota</taxon>
        <taxon>Metazoa</taxon>
        <taxon>Ecdysozoa</taxon>
        <taxon>Arthropoda</taxon>
        <taxon>Crustacea</taxon>
        <taxon>Multicrustacea</taxon>
        <taxon>Hexanauplia</taxon>
        <taxon>Copepoda</taxon>
        <taxon>Siphonostomatoida</taxon>
        <taxon>Caligidae</taxon>
        <taxon>Lepeophtheirus</taxon>
    </lineage>
</organism>
<dbReference type="AlphaFoldDB" id="A0A0K2VH50"/>
<dbReference type="GO" id="GO:0016020">
    <property type="term" value="C:membrane"/>
    <property type="evidence" value="ECO:0007669"/>
    <property type="project" value="UniProtKB-SubCell"/>
</dbReference>
<dbReference type="EC" id="2.3.1.225" evidence="8"/>
<reference evidence="11" key="1">
    <citation type="submission" date="2014-05" db="EMBL/GenBank/DDBJ databases">
        <authorList>
            <person name="Chronopoulou M."/>
        </authorList>
    </citation>
    <scope>NUCLEOTIDE SEQUENCE</scope>
    <source>
        <tissue evidence="11">Whole organism</tissue>
    </source>
</reference>
<evidence type="ECO:0000256" key="5">
    <source>
        <dbReference type="ARBA" id="ARBA00023043"/>
    </source>
</evidence>